<evidence type="ECO:0000313" key="4">
    <source>
        <dbReference type="Proteomes" id="UP000663903"/>
    </source>
</evidence>
<protein>
    <submittedName>
        <fullName evidence="2">Uncharacterized protein</fullName>
    </submittedName>
</protein>
<keyword evidence="4" id="KW-1185">Reference proteome</keyword>
<accession>A0A975H647</accession>
<reference evidence="2" key="1">
    <citation type="submission" date="2021-03" db="EMBL/GenBank/DDBJ databases">
        <title>Ottowia sp. 27C isolated from the cloaca of a Giant Asian pond turtle (Heosemys grandis).</title>
        <authorList>
            <person name="Spergser J."/>
            <person name="Busse H.-J."/>
        </authorList>
    </citation>
    <scope>NUCLEOTIDE SEQUENCE</scope>
    <source>
        <strain evidence="2">27C</strain>
    </source>
</reference>
<dbReference type="RefSeq" id="WP_208009380.1">
    <property type="nucleotide sequence ID" value="NZ_CP071796.1"/>
</dbReference>
<dbReference type="KEGG" id="otd:J1M35_01525"/>
<sequence length="79" mass="7778">MMALLSRAAGSAVRIAGSKDPAAGFANDFLGGLLGDAAKPADPSAQPAKPTAAGSDPLGSSLPTTSRLGPIGRPTTIRY</sequence>
<name>A0A975H647_9BURK</name>
<dbReference type="KEGG" id="otd:J1M35_03755"/>
<evidence type="ECO:0000313" key="3">
    <source>
        <dbReference type="EMBL" id="QTD46036.1"/>
    </source>
</evidence>
<feature type="region of interest" description="Disordered" evidence="1">
    <location>
        <begin position="36"/>
        <end position="79"/>
    </location>
</feature>
<evidence type="ECO:0000313" key="2">
    <source>
        <dbReference type="EMBL" id="QTD45632.1"/>
    </source>
</evidence>
<gene>
    <name evidence="2" type="ORF">J1M35_01525</name>
    <name evidence="3" type="ORF">J1M35_03755</name>
</gene>
<dbReference type="EMBL" id="CP071796">
    <property type="protein sequence ID" value="QTD45632.1"/>
    <property type="molecule type" value="Genomic_DNA"/>
</dbReference>
<proteinExistence type="predicted"/>
<organism evidence="2 4">
    <name type="scientific">Ottowia testudinis</name>
    <dbReference type="NCBI Taxonomy" id="2816950"/>
    <lineage>
        <taxon>Bacteria</taxon>
        <taxon>Pseudomonadati</taxon>
        <taxon>Pseudomonadota</taxon>
        <taxon>Betaproteobacteria</taxon>
        <taxon>Burkholderiales</taxon>
        <taxon>Comamonadaceae</taxon>
        <taxon>Ottowia</taxon>
    </lineage>
</organism>
<evidence type="ECO:0000256" key="1">
    <source>
        <dbReference type="SAM" id="MobiDB-lite"/>
    </source>
</evidence>
<dbReference type="EMBL" id="CP071796">
    <property type="protein sequence ID" value="QTD46036.1"/>
    <property type="molecule type" value="Genomic_DNA"/>
</dbReference>
<dbReference type="AlphaFoldDB" id="A0A975H647"/>
<dbReference type="Proteomes" id="UP000663903">
    <property type="component" value="Chromosome"/>
</dbReference>